<evidence type="ECO:0000313" key="1">
    <source>
        <dbReference type="EMBL" id="KIK44021.1"/>
    </source>
</evidence>
<reference evidence="1 2" key="1">
    <citation type="submission" date="2014-04" db="EMBL/GenBank/DDBJ databases">
        <authorList>
            <consortium name="DOE Joint Genome Institute"/>
            <person name="Kuo A."/>
            <person name="Ruytinx J."/>
            <person name="Rineau F."/>
            <person name="Colpaert J."/>
            <person name="Kohler A."/>
            <person name="Nagy L.G."/>
            <person name="Floudas D."/>
            <person name="Copeland A."/>
            <person name="Barry K.W."/>
            <person name="Cichocki N."/>
            <person name="Veneault-Fourrey C."/>
            <person name="LaButti K."/>
            <person name="Lindquist E.A."/>
            <person name="Lipzen A."/>
            <person name="Lundell T."/>
            <person name="Morin E."/>
            <person name="Murat C."/>
            <person name="Sun H."/>
            <person name="Tunlid A."/>
            <person name="Henrissat B."/>
            <person name="Grigoriev I.V."/>
            <person name="Hibbett D.S."/>
            <person name="Martin F."/>
            <person name="Nordberg H.P."/>
            <person name="Cantor M.N."/>
            <person name="Hua S.X."/>
        </authorList>
    </citation>
    <scope>NUCLEOTIDE SEQUENCE [LARGE SCALE GENOMIC DNA]</scope>
    <source>
        <strain evidence="1 2">UH-Slu-Lm8-n1</strain>
    </source>
</reference>
<proteinExistence type="predicted"/>
<dbReference type="EMBL" id="KN835199">
    <property type="protein sequence ID" value="KIK44021.1"/>
    <property type="molecule type" value="Genomic_DNA"/>
</dbReference>
<dbReference type="HOGENOM" id="CLU_2428546_0_0_1"/>
<dbReference type="AlphaFoldDB" id="A0A0D0AQN8"/>
<protein>
    <submittedName>
        <fullName evidence="1">Uncharacterized protein</fullName>
    </submittedName>
</protein>
<keyword evidence="2" id="KW-1185">Reference proteome</keyword>
<gene>
    <name evidence="1" type="ORF">CY34DRAFT_803153</name>
</gene>
<reference evidence="2" key="2">
    <citation type="submission" date="2015-01" db="EMBL/GenBank/DDBJ databases">
        <title>Evolutionary Origins and Diversification of the Mycorrhizal Mutualists.</title>
        <authorList>
            <consortium name="DOE Joint Genome Institute"/>
            <consortium name="Mycorrhizal Genomics Consortium"/>
            <person name="Kohler A."/>
            <person name="Kuo A."/>
            <person name="Nagy L.G."/>
            <person name="Floudas D."/>
            <person name="Copeland A."/>
            <person name="Barry K.W."/>
            <person name="Cichocki N."/>
            <person name="Veneault-Fourrey C."/>
            <person name="LaButti K."/>
            <person name="Lindquist E.A."/>
            <person name="Lipzen A."/>
            <person name="Lundell T."/>
            <person name="Morin E."/>
            <person name="Murat C."/>
            <person name="Riley R."/>
            <person name="Ohm R."/>
            <person name="Sun H."/>
            <person name="Tunlid A."/>
            <person name="Henrissat B."/>
            <person name="Grigoriev I.V."/>
            <person name="Hibbett D.S."/>
            <person name="Martin F."/>
        </authorList>
    </citation>
    <scope>NUCLEOTIDE SEQUENCE [LARGE SCALE GENOMIC DNA]</scope>
    <source>
        <strain evidence="2">UH-Slu-Lm8-n1</strain>
    </source>
</reference>
<name>A0A0D0AQN8_9AGAM</name>
<dbReference type="Proteomes" id="UP000054485">
    <property type="component" value="Unassembled WGS sequence"/>
</dbReference>
<dbReference type="InParanoid" id="A0A0D0AQN8"/>
<sequence length="91" mass="10181">MNHSTVQHHVNVCGSLSRISTTNTCKQSSTCQNDWNDVKFVALTAASAGRYHHFVAHVRNHSEITHAVASGIIHEARARENGYVITERTRR</sequence>
<organism evidence="1 2">
    <name type="scientific">Suillus luteus UH-Slu-Lm8-n1</name>
    <dbReference type="NCBI Taxonomy" id="930992"/>
    <lineage>
        <taxon>Eukaryota</taxon>
        <taxon>Fungi</taxon>
        <taxon>Dikarya</taxon>
        <taxon>Basidiomycota</taxon>
        <taxon>Agaricomycotina</taxon>
        <taxon>Agaricomycetes</taxon>
        <taxon>Agaricomycetidae</taxon>
        <taxon>Boletales</taxon>
        <taxon>Suillineae</taxon>
        <taxon>Suillaceae</taxon>
        <taxon>Suillus</taxon>
    </lineage>
</organism>
<accession>A0A0D0AQN8</accession>
<evidence type="ECO:0000313" key="2">
    <source>
        <dbReference type="Proteomes" id="UP000054485"/>
    </source>
</evidence>